<dbReference type="EMBL" id="SRSF01000001">
    <property type="protein sequence ID" value="THH41343.1"/>
    <property type="molecule type" value="Genomic_DNA"/>
</dbReference>
<dbReference type="AlphaFoldDB" id="A0A4V3XLL3"/>
<dbReference type="GO" id="GO:0009231">
    <property type="term" value="P:riboflavin biosynthetic process"/>
    <property type="evidence" value="ECO:0007669"/>
    <property type="project" value="UniProtKB-KW"/>
</dbReference>
<feature type="domain" description="Lumazine-binding" evidence="11">
    <location>
        <begin position="96"/>
        <end position="190"/>
    </location>
</feature>
<evidence type="ECO:0000313" key="13">
    <source>
        <dbReference type="Proteomes" id="UP000308528"/>
    </source>
</evidence>
<organism evidence="12 13">
    <name type="scientific">Neolewinella litorea</name>
    <dbReference type="NCBI Taxonomy" id="2562452"/>
    <lineage>
        <taxon>Bacteria</taxon>
        <taxon>Pseudomonadati</taxon>
        <taxon>Bacteroidota</taxon>
        <taxon>Saprospiria</taxon>
        <taxon>Saprospirales</taxon>
        <taxon>Lewinellaceae</taxon>
        <taxon>Neolewinella</taxon>
    </lineage>
</organism>
<protein>
    <recommendedName>
        <fullName evidence="5 9">Riboflavin synthase</fullName>
        <ecNumber evidence="4 9">2.5.1.9</ecNumber>
    </recommendedName>
</protein>
<dbReference type="RefSeq" id="WP_136456169.1">
    <property type="nucleotide sequence ID" value="NZ_SRSF01000001.1"/>
</dbReference>
<dbReference type="CDD" id="cd00402">
    <property type="entry name" value="Riboflavin_synthase_like"/>
    <property type="match status" value="1"/>
</dbReference>
<dbReference type="EC" id="2.5.1.9" evidence="4 9"/>
<gene>
    <name evidence="12" type="ORF">E4021_01725</name>
</gene>
<dbReference type="PANTHER" id="PTHR21098:SF12">
    <property type="entry name" value="RIBOFLAVIN SYNTHASE"/>
    <property type="match status" value="1"/>
</dbReference>
<feature type="repeat" description="Lumazine-binding" evidence="10">
    <location>
        <begin position="96"/>
        <end position="190"/>
    </location>
</feature>
<evidence type="ECO:0000256" key="7">
    <source>
        <dbReference type="ARBA" id="ARBA00022679"/>
    </source>
</evidence>
<dbReference type="InterPro" id="IPR026017">
    <property type="entry name" value="Lumazine-bd_dom"/>
</dbReference>
<feature type="repeat" description="Lumazine-binding" evidence="10">
    <location>
        <begin position="1"/>
        <end position="95"/>
    </location>
</feature>
<comment type="caution">
    <text evidence="12">The sequence shown here is derived from an EMBL/GenBank/DDBJ whole genome shotgun (WGS) entry which is preliminary data.</text>
</comment>
<name>A0A4V3XLL3_9BACT</name>
<proteinExistence type="predicted"/>
<evidence type="ECO:0000256" key="5">
    <source>
        <dbReference type="ARBA" id="ARBA00013950"/>
    </source>
</evidence>
<evidence type="ECO:0000256" key="2">
    <source>
        <dbReference type="ARBA" id="ARBA00002803"/>
    </source>
</evidence>
<feature type="domain" description="Lumazine-binding" evidence="11">
    <location>
        <begin position="1"/>
        <end position="95"/>
    </location>
</feature>
<keyword evidence="7 12" id="KW-0808">Transferase</keyword>
<evidence type="ECO:0000256" key="1">
    <source>
        <dbReference type="ARBA" id="ARBA00000968"/>
    </source>
</evidence>
<accession>A0A4V3XLL3</accession>
<dbReference type="OrthoDB" id="9788537at2"/>
<dbReference type="InterPro" id="IPR023366">
    <property type="entry name" value="ATP_synth_asu-like_sf"/>
</dbReference>
<evidence type="ECO:0000256" key="8">
    <source>
        <dbReference type="ARBA" id="ARBA00022737"/>
    </source>
</evidence>
<dbReference type="InterPro" id="IPR001783">
    <property type="entry name" value="Lumazine-bd"/>
</dbReference>
<dbReference type="PANTHER" id="PTHR21098">
    <property type="entry name" value="RIBOFLAVIN SYNTHASE ALPHA CHAIN"/>
    <property type="match status" value="1"/>
</dbReference>
<evidence type="ECO:0000256" key="10">
    <source>
        <dbReference type="PROSITE-ProRule" id="PRU00524"/>
    </source>
</evidence>
<sequence>MFTGIIETPGTIVAVERDRQNVHFTVASPLGPELKIDQSLAHDGVCLTVVALDGDRHTVTAVQETLDRTRLGEWQVGATVNLERAMQAGARLDGHIVQGHVDTVGECLAVEDSGGSWYYTFRYATDDLLVDKGSICVNGVSLTVVEPTADTFRVAIIPYTYAHTNFKDLRAGDRVNLEFDIIGKYIARQMSAYRHLQLPKS</sequence>
<comment type="catalytic activity">
    <reaction evidence="1">
        <text>2 6,7-dimethyl-8-(1-D-ribityl)lumazine + H(+) = 5-amino-6-(D-ribitylamino)uracil + riboflavin</text>
        <dbReference type="Rhea" id="RHEA:20772"/>
        <dbReference type="ChEBI" id="CHEBI:15378"/>
        <dbReference type="ChEBI" id="CHEBI:15934"/>
        <dbReference type="ChEBI" id="CHEBI:57986"/>
        <dbReference type="ChEBI" id="CHEBI:58201"/>
        <dbReference type="EC" id="2.5.1.9"/>
    </reaction>
</comment>
<evidence type="ECO:0000256" key="4">
    <source>
        <dbReference type="ARBA" id="ARBA00012827"/>
    </source>
</evidence>
<evidence type="ECO:0000256" key="9">
    <source>
        <dbReference type="NCBIfam" id="TIGR00187"/>
    </source>
</evidence>
<comment type="function">
    <text evidence="2">Catalyzes the dismutation of two molecules of 6,7-dimethyl-8-ribityllumazine, resulting in the formation of riboflavin and 5-amino-6-(D-ribitylamino)uracil.</text>
</comment>
<evidence type="ECO:0000256" key="6">
    <source>
        <dbReference type="ARBA" id="ARBA00022619"/>
    </source>
</evidence>
<evidence type="ECO:0000259" key="11">
    <source>
        <dbReference type="PROSITE" id="PS51177"/>
    </source>
</evidence>
<dbReference type="Pfam" id="PF00677">
    <property type="entry name" value="Lum_binding"/>
    <property type="match status" value="2"/>
</dbReference>
<evidence type="ECO:0000313" key="12">
    <source>
        <dbReference type="EMBL" id="THH41343.1"/>
    </source>
</evidence>
<keyword evidence="6" id="KW-0686">Riboflavin biosynthesis</keyword>
<reference evidence="12 13" key="1">
    <citation type="submission" date="2019-04" db="EMBL/GenBank/DDBJ databases">
        <title>Lewinella litorea sp. nov., isolated from a marine sand.</title>
        <authorList>
            <person name="Yoon J.-H."/>
        </authorList>
    </citation>
    <scope>NUCLEOTIDE SEQUENCE [LARGE SCALE GENOMIC DNA]</scope>
    <source>
        <strain evidence="12 13">HSMS-39</strain>
    </source>
</reference>
<dbReference type="InterPro" id="IPR017938">
    <property type="entry name" value="Riboflavin_synthase-like_b-brl"/>
</dbReference>
<keyword evidence="13" id="KW-1185">Reference proteome</keyword>
<evidence type="ECO:0000256" key="3">
    <source>
        <dbReference type="ARBA" id="ARBA00004887"/>
    </source>
</evidence>
<dbReference type="NCBIfam" id="TIGR00187">
    <property type="entry name" value="ribE"/>
    <property type="match status" value="1"/>
</dbReference>
<dbReference type="Proteomes" id="UP000308528">
    <property type="component" value="Unassembled WGS sequence"/>
</dbReference>
<dbReference type="GO" id="GO:0004746">
    <property type="term" value="F:riboflavin synthase activity"/>
    <property type="evidence" value="ECO:0007669"/>
    <property type="project" value="UniProtKB-UniRule"/>
</dbReference>
<dbReference type="SUPFAM" id="SSF63380">
    <property type="entry name" value="Riboflavin synthase domain-like"/>
    <property type="match status" value="2"/>
</dbReference>
<dbReference type="PROSITE" id="PS51177">
    <property type="entry name" value="LUMAZINE_BIND"/>
    <property type="match status" value="2"/>
</dbReference>
<dbReference type="PIRSF" id="PIRSF000498">
    <property type="entry name" value="Riboflavin_syn_A"/>
    <property type="match status" value="1"/>
</dbReference>
<keyword evidence="8" id="KW-0677">Repeat</keyword>
<dbReference type="Gene3D" id="2.40.30.20">
    <property type="match status" value="2"/>
</dbReference>
<comment type="pathway">
    <text evidence="3">Cofactor biosynthesis; riboflavin biosynthesis; riboflavin from 2-hydroxy-3-oxobutyl phosphate and 5-amino-6-(D-ribitylamino)uracil: step 2/2.</text>
</comment>
<dbReference type="NCBIfam" id="NF006767">
    <property type="entry name" value="PRK09289.1"/>
    <property type="match status" value="1"/>
</dbReference>